<evidence type="ECO:0000256" key="1">
    <source>
        <dbReference type="ARBA" id="ARBA00004970"/>
    </source>
</evidence>
<dbReference type="NCBIfam" id="TIGR01856">
    <property type="entry name" value="hisJ_fam"/>
    <property type="match status" value="1"/>
</dbReference>
<dbReference type="GO" id="GO:0000105">
    <property type="term" value="P:L-histidine biosynthetic process"/>
    <property type="evidence" value="ECO:0007669"/>
    <property type="project" value="UniProtKB-UniRule"/>
</dbReference>
<evidence type="ECO:0000256" key="4">
    <source>
        <dbReference type="ARBA" id="ARBA00022605"/>
    </source>
</evidence>
<keyword evidence="4 8" id="KW-0028">Amino-acid biosynthesis</keyword>
<dbReference type="InterPro" id="IPR016195">
    <property type="entry name" value="Pol/histidinol_Pase-like"/>
</dbReference>
<dbReference type="AlphaFoldDB" id="A0A1H9ZYJ1"/>
<dbReference type="Gene3D" id="3.20.20.140">
    <property type="entry name" value="Metal-dependent hydrolases"/>
    <property type="match status" value="1"/>
</dbReference>
<evidence type="ECO:0000256" key="8">
    <source>
        <dbReference type="RuleBase" id="RU366003"/>
    </source>
</evidence>
<proteinExistence type="inferred from homology"/>
<dbReference type="PANTHER" id="PTHR21039">
    <property type="entry name" value="HISTIDINOL PHOSPHATASE-RELATED"/>
    <property type="match status" value="1"/>
</dbReference>
<accession>A0A1H9ZYJ1</accession>
<keyword evidence="11" id="KW-1185">Reference proteome</keyword>
<feature type="domain" description="Polymerase/histidinol phosphatase N-terminal" evidence="9">
    <location>
        <begin position="4"/>
        <end position="86"/>
    </location>
</feature>
<organism evidence="10 11">
    <name type="scientific">[Clostridium] polysaccharolyticum</name>
    <dbReference type="NCBI Taxonomy" id="29364"/>
    <lineage>
        <taxon>Bacteria</taxon>
        <taxon>Bacillati</taxon>
        <taxon>Bacillota</taxon>
        <taxon>Clostridia</taxon>
        <taxon>Lachnospirales</taxon>
        <taxon>Lachnospiraceae</taxon>
    </lineage>
</organism>
<dbReference type="SMART" id="SM00481">
    <property type="entry name" value="POLIIIAc"/>
    <property type="match status" value="1"/>
</dbReference>
<dbReference type="InterPro" id="IPR010140">
    <property type="entry name" value="Histidinol_P_phosphatase_HisJ"/>
</dbReference>
<dbReference type="Pfam" id="PF02811">
    <property type="entry name" value="PHP"/>
    <property type="match status" value="1"/>
</dbReference>
<sequence>MILADYHVHTDFSSDSKSPMEDMVKQAIALGLNRICFTDHMDFDFPKQYEMRFVFDADKYLDQIKLLQQKYPQIQILKGIECGMQTGLGKQFEDLIHAYDFDFVINSCHVLFNMDPYYPEFWENRSEKEGVTAYFEQILANIKEFQNFDTCGHLDYVIRYSPSKGSAFSPADYWDILDEILKTAIETGKGIEANTSGYKYGLGTPHPRPEIIRRYKELGGEIITIGSDGHQPPHIAYDFKKAEELLKEIGFRYYTVFENRKPVFLELD</sequence>
<dbReference type="InterPro" id="IPR004013">
    <property type="entry name" value="PHP_dom"/>
</dbReference>
<dbReference type="PANTHER" id="PTHR21039:SF0">
    <property type="entry name" value="HISTIDINOL-PHOSPHATASE"/>
    <property type="match status" value="1"/>
</dbReference>
<gene>
    <name evidence="10" type="ORF">SAMN04487772_104173</name>
</gene>
<dbReference type="UniPathway" id="UPA00031">
    <property type="reaction ID" value="UER00013"/>
</dbReference>
<keyword evidence="5 8" id="KW-0378">Hydrolase</keyword>
<dbReference type="InterPro" id="IPR003141">
    <property type="entry name" value="Pol/His_phosphatase_N"/>
</dbReference>
<comment type="pathway">
    <text evidence="1 8">Amino-acid biosynthesis; L-histidine biosynthesis; L-histidine from 5-phospho-alpha-D-ribose 1-diphosphate: step 8/9.</text>
</comment>
<dbReference type="GO" id="GO:0005737">
    <property type="term" value="C:cytoplasm"/>
    <property type="evidence" value="ECO:0007669"/>
    <property type="project" value="TreeGrafter"/>
</dbReference>
<evidence type="ECO:0000256" key="5">
    <source>
        <dbReference type="ARBA" id="ARBA00022801"/>
    </source>
</evidence>
<evidence type="ECO:0000259" key="9">
    <source>
        <dbReference type="SMART" id="SM00481"/>
    </source>
</evidence>
<evidence type="ECO:0000256" key="7">
    <source>
        <dbReference type="ARBA" id="ARBA00049158"/>
    </source>
</evidence>
<evidence type="ECO:0000313" key="10">
    <source>
        <dbReference type="EMBL" id="SES86822.1"/>
    </source>
</evidence>
<evidence type="ECO:0000256" key="6">
    <source>
        <dbReference type="ARBA" id="ARBA00023102"/>
    </source>
</evidence>
<comment type="catalytic activity">
    <reaction evidence="7 8">
        <text>L-histidinol phosphate + H2O = L-histidinol + phosphate</text>
        <dbReference type="Rhea" id="RHEA:14465"/>
        <dbReference type="ChEBI" id="CHEBI:15377"/>
        <dbReference type="ChEBI" id="CHEBI:43474"/>
        <dbReference type="ChEBI" id="CHEBI:57699"/>
        <dbReference type="ChEBI" id="CHEBI:57980"/>
        <dbReference type="EC" id="3.1.3.15"/>
    </reaction>
</comment>
<evidence type="ECO:0000256" key="2">
    <source>
        <dbReference type="ARBA" id="ARBA00009152"/>
    </source>
</evidence>
<protein>
    <recommendedName>
        <fullName evidence="3 8">Histidinol-phosphatase</fullName>
        <shortName evidence="8">HolPase</shortName>
        <ecNumber evidence="3 8">3.1.3.15</ecNumber>
    </recommendedName>
</protein>
<evidence type="ECO:0000256" key="3">
    <source>
        <dbReference type="ARBA" id="ARBA00013085"/>
    </source>
</evidence>
<comment type="similarity">
    <text evidence="2 8">Belongs to the PHP hydrolase family. HisK subfamily.</text>
</comment>
<dbReference type="RefSeq" id="WP_242939665.1">
    <property type="nucleotide sequence ID" value="NZ_FOHN01000004.1"/>
</dbReference>
<name>A0A1H9ZYJ1_9FIRM</name>
<dbReference type="EC" id="3.1.3.15" evidence="3 8"/>
<keyword evidence="6 8" id="KW-0368">Histidine biosynthesis</keyword>
<dbReference type="GO" id="GO:0004401">
    <property type="term" value="F:histidinol-phosphatase activity"/>
    <property type="evidence" value="ECO:0007669"/>
    <property type="project" value="UniProtKB-UniRule"/>
</dbReference>
<evidence type="ECO:0000313" key="11">
    <source>
        <dbReference type="Proteomes" id="UP000199800"/>
    </source>
</evidence>
<dbReference type="STRING" id="29364.SAMN04487772_104173"/>
<dbReference type="Proteomes" id="UP000199800">
    <property type="component" value="Unassembled WGS sequence"/>
</dbReference>
<reference evidence="10 11" key="1">
    <citation type="submission" date="2016-10" db="EMBL/GenBank/DDBJ databases">
        <authorList>
            <person name="de Groot N.N."/>
        </authorList>
    </citation>
    <scope>NUCLEOTIDE SEQUENCE [LARGE SCALE GENOMIC DNA]</scope>
    <source>
        <strain evidence="10 11">DSM 1801</strain>
    </source>
</reference>
<dbReference type="EMBL" id="FOHN01000004">
    <property type="protein sequence ID" value="SES86822.1"/>
    <property type="molecule type" value="Genomic_DNA"/>
</dbReference>
<dbReference type="SUPFAM" id="SSF89550">
    <property type="entry name" value="PHP domain-like"/>
    <property type="match status" value="1"/>
</dbReference>